<sequence>MALFSWLAVLSAPLTHTQPTGPSFFVIRSSSLATRGSIFAPRGTVLPSWIRFQSVAPFSHLAARAFLHGLNRTVHRCPQGVAPALAVPSSALTAPSSLAVSFSWLPLAAPSFTPMFLFSQLQSPPSRLRSLFTPPFPALTLTRLAAHDFTLAAWPPFLPPLLTIAAACDF</sequence>
<keyword evidence="1" id="KW-0732">Signal</keyword>
<gene>
    <name evidence="2" type="ORF">BOTBODRAFT_178798</name>
</gene>
<feature type="signal peptide" evidence="1">
    <location>
        <begin position="1"/>
        <end position="17"/>
    </location>
</feature>
<dbReference type="HOGENOM" id="CLU_1570382_0_0_1"/>
<dbReference type="InParanoid" id="A0A067M1U4"/>
<evidence type="ECO:0008006" key="4">
    <source>
        <dbReference type="Google" id="ProtNLM"/>
    </source>
</evidence>
<organism evidence="2 3">
    <name type="scientific">Botryobasidium botryosum (strain FD-172 SS1)</name>
    <dbReference type="NCBI Taxonomy" id="930990"/>
    <lineage>
        <taxon>Eukaryota</taxon>
        <taxon>Fungi</taxon>
        <taxon>Dikarya</taxon>
        <taxon>Basidiomycota</taxon>
        <taxon>Agaricomycotina</taxon>
        <taxon>Agaricomycetes</taxon>
        <taxon>Cantharellales</taxon>
        <taxon>Botryobasidiaceae</taxon>
        <taxon>Botryobasidium</taxon>
    </lineage>
</organism>
<evidence type="ECO:0000256" key="1">
    <source>
        <dbReference type="SAM" id="SignalP"/>
    </source>
</evidence>
<evidence type="ECO:0000313" key="2">
    <source>
        <dbReference type="EMBL" id="KDQ09733.1"/>
    </source>
</evidence>
<proteinExistence type="predicted"/>
<keyword evidence="3" id="KW-1185">Reference proteome</keyword>
<name>A0A067M1U4_BOTB1</name>
<feature type="chain" id="PRO_5001645207" description="Secreted protein" evidence="1">
    <location>
        <begin position="18"/>
        <end position="170"/>
    </location>
</feature>
<evidence type="ECO:0000313" key="3">
    <source>
        <dbReference type="Proteomes" id="UP000027195"/>
    </source>
</evidence>
<protein>
    <recommendedName>
        <fullName evidence="4">Secreted protein</fullName>
    </recommendedName>
</protein>
<reference evidence="3" key="1">
    <citation type="journal article" date="2014" name="Proc. Natl. Acad. Sci. U.S.A.">
        <title>Extensive sampling of basidiomycete genomes demonstrates inadequacy of the white-rot/brown-rot paradigm for wood decay fungi.</title>
        <authorList>
            <person name="Riley R."/>
            <person name="Salamov A.A."/>
            <person name="Brown D.W."/>
            <person name="Nagy L.G."/>
            <person name="Floudas D."/>
            <person name="Held B.W."/>
            <person name="Levasseur A."/>
            <person name="Lombard V."/>
            <person name="Morin E."/>
            <person name="Otillar R."/>
            <person name="Lindquist E.A."/>
            <person name="Sun H."/>
            <person name="LaButti K.M."/>
            <person name="Schmutz J."/>
            <person name="Jabbour D."/>
            <person name="Luo H."/>
            <person name="Baker S.E."/>
            <person name="Pisabarro A.G."/>
            <person name="Walton J.D."/>
            <person name="Blanchette R.A."/>
            <person name="Henrissat B."/>
            <person name="Martin F."/>
            <person name="Cullen D."/>
            <person name="Hibbett D.S."/>
            <person name="Grigoriev I.V."/>
        </authorList>
    </citation>
    <scope>NUCLEOTIDE SEQUENCE [LARGE SCALE GENOMIC DNA]</scope>
    <source>
        <strain evidence="3">FD-172 SS1</strain>
    </source>
</reference>
<accession>A0A067M1U4</accession>
<dbReference type="EMBL" id="KL198075">
    <property type="protein sequence ID" value="KDQ09733.1"/>
    <property type="molecule type" value="Genomic_DNA"/>
</dbReference>
<dbReference type="AlphaFoldDB" id="A0A067M1U4"/>
<dbReference type="Proteomes" id="UP000027195">
    <property type="component" value="Unassembled WGS sequence"/>
</dbReference>